<organism evidence="1 2">
    <name type="scientific">Lithospermum erythrorhizon</name>
    <name type="common">Purple gromwell</name>
    <name type="synonym">Lithospermum officinale var. erythrorhizon</name>
    <dbReference type="NCBI Taxonomy" id="34254"/>
    <lineage>
        <taxon>Eukaryota</taxon>
        <taxon>Viridiplantae</taxon>
        <taxon>Streptophyta</taxon>
        <taxon>Embryophyta</taxon>
        <taxon>Tracheophyta</taxon>
        <taxon>Spermatophyta</taxon>
        <taxon>Magnoliopsida</taxon>
        <taxon>eudicotyledons</taxon>
        <taxon>Gunneridae</taxon>
        <taxon>Pentapetalae</taxon>
        <taxon>asterids</taxon>
        <taxon>lamiids</taxon>
        <taxon>Boraginales</taxon>
        <taxon>Boraginaceae</taxon>
        <taxon>Boraginoideae</taxon>
        <taxon>Lithospermeae</taxon>
        <taxon>Lithospermum</taxon>
    </lineage>
</organism>
<comment type="caution">
    <text evidence="1">The sequence shown here is derived from an EMBL/GenBank/DDBJ whole genome shotgun (WGS) entry which is preliminary data.</text>
</comment>
<reference evidence="1 2" key="1">
    <citation type="submission" date="2024-01" db="EMBL/GenBank/DDBJ databases">
        <title>The complete chloroplast genome sequence of Lithospermum erythrorhizon: insights into the phylogenetic relationship among Boraginaceae species and the maternal lineages of purple gromwells.</title>
        <authorList>
            <person name="Okada T."/>
            <person name="Watanabe K."/>
        </authorList>
    </citation>
    <scope>NUCLEOTIDE SEQUENCE [LARGE SCALE GENOMIC DNA]</scope>
</reference>
<dbReference type="PANTHER" id="PTHR24559:SF439">
    <property type="entry name" value="RETROTRANSPOSON, UNCLASSIFIED-LIKE PROTEIN"/>
    <property type="match status" value="1"/>
</dbReference>
<evidence type="ECO:0008006" key="3">
    <source>
        <dbReference type="Google" id="ProtNLM"/>
    </source>
</evidence>
<dbReference type="AlphaFoldDB" id="A0AAV3QSC0"/>
<dbReference type="InterPro" id="IPR053134">
    <property type="entry name" value="RNA-dir_DNA_polymerase"/>
</dbReference>
<dbReference type="InterPro" id="IPR043502">
    <property type="entry name" value="DNA/RNA_pol_sf"/>
</dbReference>
<dbReference type="SUPFAM" id="SSF56672">
    <property type="entry name" value="DNA/RNA polymerases"/>
    <property type="match status" value="1"/>
</dbReference>
<evidence type="ECO:0000313" key="2">
    <source>
        <dbReference type="Proteomes" id="UP001454036"/>
    </source>
</evidence>
<sequence>MEFSIAANKGQDSTTHNVTPLKTKYEVKKLDDSTKINKEANVMQAKEFPLFDSNIPLMFDKLTKAKLIRLPVPKRPEEANKTTKPDYCKYHRVLGHPIEKFFVFKEKVIDLARQGVIILEEDKVSANQVTTTLVIVKPAKVNILKDFLKNIEDVRYRHGRPTTKPYHDPRVQRGRIANIGEVIFAPDYWRTRDYVMVLCDRCQEVGTKGPILEAIMAKIRLSQVGGKYGMQKANPAWVYIPKTNSKIDLSTPPSFQESVGWRHMTIEEGEVLPEDEMDAPAELEKNVKATMEEVKEIYLGTAEDPTQFILLPDSHGPRRRRTYCIPHSKGNYCYKVMPFGLKNGGATYQRAMQKIFDDMLHKNVECYVGDLVSHGIKQIILKISE</sequence>
<dbReference type="PANTHER" id="PTHR24559">
    <property type="entry name" value="TRANSPOSON TY3-I GAG-POL POLYPROTEIN"/>
    <property type="match status" value="1"/>
</dbReference>
<evidence type="ECO:0000313" key="1">
    <source>
        <dbReference type="EMBL" id="GAA0166111.1"/>
    </source>
</evidence>
<name>A0AAV3QSC0_LITER</name>
<dbReference type="InterPro" id="IPR043128">
    <property type="entry name" value="Rev_trsase/Diguanyl_cyclase"/>
</dbReference>
<gene>
    <name evidence="1" type="ORF">LIER_21342</name>
</gene>
<keyword evidence="2" id="KW-1185">Reference proteome</keyword>
<accession>A0AAV3QSC0</accession>
<proteinExistence type="predicted"/>
<dbReference type="EMBL" id="BAABME010005609">
    <property type="protein sequence ID" value="GAA0166111.1"/>
    <property type="molecule type" value="Genomic_DNA"/>
</dbReference>
<dbReference type="Proteomes" id="UP001454036">
    <property type="component" value="Unassembled WGS sequence"/>
</dbReference>
<protein>
    <recommendedName>
        <fullName evidence="3">Reverse transcriptase domain-containing protein</fullName>
    </recommendedName>
</protein>
<dbReference type="Gene3D" id="3.30.70.270">
    <property type="match status" value="1"/>
</dbReference>